<dbReference type="PANTHER" id="PTHR24353">
    <property type="entry name" value="CYCLIC NUCLEOTIDE-DEPENDENT PROTEIN KINASE"/>
    <property type="match status" value="1"/>
</dbReference>
<dbReference type="GO" id="GO:0005524">
    <property type="term" value="F:ATP binding"/>
    <property type="evidence" value="ECO:0007669"/>
    <property type="project" value="UniProtKB-UniRule"/>
</dbReference>
<dbReference type="InterPro" id="IPR000961">
    <property type="entry name" value="AGC-kinase_C"/>
</dbReference>
<dbReference type="Gene3D" id="3.30.200.20">
    <property type="entry name" value="Phosphorylase Kinase, domain 1"/>
    <property type="match status" value="1"/>
</dbReference>
<dbReference type="Proteomes" id="UP000188320">
    <property type="component" value="Unassembled WGS sequence"/>
</dbReference>
<keyword evidence="5 13" id="KW-0418">Kinase</keyword>
<gene>
    <name evidence="13" type="ORF">AX774_g1997</name>
</gene>
<dbReference type="PROSITE" id="PS51285">
    <property type="entry name" value="AGC_KINASE_CTER"/>
    <property type="match status" value="1"/>
</dbReference>
<dbReference type="PROSITE" id="PS00108">
    <property type="entry name" value="PROTEIN_KINASE_ST"/>
    <property type="match status" value="1"/>
</dbReference>
<evidence type="ECO:0000256" key="4">
    <source>
        <dbReference type="ARBA" id="ARBA00022741"/>
    </source>
</evidence>
<evidence type="ECO:0000256" key="9">
    <source>
        <dbReference type="PROSITE-ProRule" id="PRU10141"/>
    </source>
</evidence>
<keyword evidence="14" id="KW-1185">Reference proteome</keyword>
<feature type="binding site" evidence="9">
    <location>
        <position position="122"/>
    </location>
    <ligand>
        <name>ATP</name>
        <dbReference type="ChEBI" id="CHEBI:30616"/>
    </ligand>
</feature>
<comment type="caution">
    <text evidence="13">The sequence shown here is derived from an EMBL/GenBank/DDBJ whole genome shotgun (WGS) entry which is preliminary data.</text>
</comment>
<keyword evidence="6 9" id="KW-0067">ATP-binding</keyword>
<dbReference type="GO" id="GO:0005952">
    <property type="term" value="C:cAMP-dependent protein kinase complex"/>
    <property type="evidence" value="ECO:0007669"/>
    <property type="project" value="TreeGrafter"/>
</dbReference>
<dbReference type="EMBL" id="LSSK01000190">
    <property type="protein sequence ID" value="OMH84477.1"/>
    <property type="molecule type" value="Genomic_DNA"/>
</dbReference>
<evidence type="ECO:0000313" key="14">
    <source>
        <dbReference type="Proteomes" id="UP000188320"/>
    </source>
</evidence>
<organism evidence="13 14">
    <name type="scientific">Zancudomyces culisetae</name>
    <name type="common">Gut fungus</name>
    <name type="synonym">Smittium culisetae</name>
    <dbReference type="NCBI Taxonomy" id="1213189"/>
    <lineage>
        <taxon>Eukaryota</taxon>
        <taxon>Fungi</taxon>
        <taxon>Fungi incertae sedis</taxon>
        <taxon>Zoopagomycota</taxon>
        <taxon>Kickxellomycotina</taxon>
        <taxon>Harpellomycetes</taxon>
        <taxon>Harpellales</taxon>
        <taxon>Legeriomycetaceae</taxon>
        <taxon>Zancudomyces</taxon>
    </lineage>
</organism>
<evidence type="ECO:0000256" key="3">
    <source>
        <dbReference type="ARBA" id="ARBA00022679"/>
    </source>
</evidence>
<dbReference type="InterPro" id="IPR008271">
    <property type="entry name" value="Ser/Thr_kinase_AS"/>
</dbReference>
<dbReference type="PROSITE" id="PS50011">
    <property type="entry name" value="PROTEIN_KINASE_DOM"/>
    <property type="match status" value="1"/>
</dbReference>
<dbReference type="GO" id="GO:0004691">
    <property type="term" value="F:cAMP-dependent protein kinase activity"/>
    <property type="evidence" value="ECO:0007669"/>
    <property type="project" value="UniProtKB-EC"/>
</dbReference>
<dbReference type="AlphaFoldDB" id="A0A1R1PU51"/>
<dbReference type="EC" id="2.7.11.11" evidence="1"/>
<name>A0A1R1PU51_ZANCU</name>
<dbReference type="Gene3D" id="1.10.510.10">
    <property type="entry name" value="Transferase(Phosphotransferase) domain 1"/>
    <property type="match status" value="1"/>
</dbReference>
<dbReference type="PROSITE" id="PS00107">
    <property type="entry name" value="PROTEIN_KINASE_ATP"/>
    <property type="match status" value="1"/>
</dbReference>
<evidence type="ECO:0000256" key="10">
    <source>
        <dbReference type="RuleBase" id="RU000304"/>
    </source>
</evidence>
<keyword evidence="3" id="KW-0808">Transferase</keyword>
<dbReference type="SUPFAM" id="SSF56112">
    <property type="entry name" value="Protein kinase-like (PK-like)"/>
    <property type="match status" value="1"/>
</dbReference>
<evidence type="ECO:0000313" key="13">
    <source>
        <dbReference type="EMBL" id="OMH84477.1"/>
    </source>
</evidence>
<dbReference type="InterPro" id="IPR017441">
    <property type="entry name" value="Protein_kinase_ATP_BS"/>
</dbReference>
<comment type="catalytic activity">
    <reaction evidence="8">
        <text>L-seryl-[protein] + ATP = O-phospho-L-seryl-[protein] + ADP + H(+)</text>
        <dbReference type="Rhea" id="RHEA:17989"/>
        <dbReference type="Rhea" id="RHEA-COMP:9863"/>
        <dbReference type="Rhea" id="RHEA-COMP:11604"/>
        <dbReference type="ChEBI" id="CHEBI:15378"/>
        <dbReference type="ChEBI" id="CHEBI:29999"/>
        <dbReference type="ChEBI" id="CHEBI:30616"/>
        <dbReference type="ChEBI" id="CHEBI:83421"/>
        <dbReference type="ChEBI" id="CHEBI:456216"/>
        <dbReference type="EC" id="2.7.11.11"/>
    </reaction>
</comment>
<evidence type="ECO:0000256" key="6">
    <source>
        <dbReference type="ARBA" id="ARBA00022840"/>
    </source>
</evidence>
<sequence>MDIDVDHGTVGTVGTVGTTLGQSKVDMCENGKDVRSDSGKTLHEKGNGNTSYTKENYAGINDEKYRKELSRKVSQEFFESARCNSKKELISDYVFFRTVGTGSFGRVRLVKKKNTNKFCAVKIMCKKDIVDSKQVEHVNNERAVLSFCDSPFLKFPSPVAKFYAAEVVSAFKYLHSFDLVYRDLKPENILVDSTGHIKITDMGFAKYVPDVTWTLCGTPDYLAPEIIQAKGYGKSVDWYSLGVLIFEMMTGYPPFYERDKYKLYERILAGRIRWPETFDPLAKDLVSRLATPDLSIRYGNLSNGVNDILNHPWFSEVDWVKLEERRIAPPLIPQSKKEGDTSNFDKYPEPFEVYGEMSAPDIYKSKFLKF</sequence>
<evidence type="ECO:0000256" key="7">
    <source>
        <dbReference type="ARBA" id="ARBA00047292"/>
    </source>
</evidence>
<evidence type="ECO:0000259" key="11">
    <source>
        <dbReference type="PROSITE" id="PS50011"/>
    </source>
</evidence>
<dbReference type="FunFam" id="1.10.510.10:FF:000005">
    <property type="entry name" value="cAMP-dependent protein kinase catalytic subunit alpha"/>
    <property type="match status" value="1"/>
</dbReference>
<feature type="domain" description="Protein kinase" evidence="11">
    <location>
        <begin position="93"/>
        <end position="314"/>
    </location>
</feature>
<comment type="catalytic activity">
    <reaction evidence="7">
        <text>L-threonyl-[protein] + ATP = O-phospho-L-threonyl-[protein] + ADP + H(+)</text>
        <dbReference type="Rhea" id="RHEA:46608"/>
        <dbReference type="Rhea" id="RHEA-COMP:11060"/>
        <dbReference type="Rhea" id="RHEA-COMP:11605"/>
        <dbReference type="ChEBI" id="CHEBI:15378"/>
        <dbReference type="ChEBI" id="CHEBI:30013"/>
        <dbReference type="ChEBI" id="CHEBI:30616"/>
        <dbReference type="ChEBI" id="CHEBI:61977"/>
        <dbReference type="ChEBI" id="CHEBI:456216"/>
        <dbReference type="EC" id="2.7.11.11"/>
    </reaction>
</comment>
<reference evidence="14" key="1">
    <citation type="submission" date="2017-01" db="EMBL/GenBank/DDBJ databases">
        <authorList>
            <person name="Wang Y."/>
            <person name="White M."/>
            <person name="Kvist S."/>
            <person name="Moncalvo J.-M."/>
        </authorList>
    </citation>
    <scope>NUCLEOTIDE SEQUENCE [LARGE SCALE GENOMIC DNA]</scope>
    <source>
        <strain evidence="14">COL-18-3</strain>
    </source>
</reference>
<accession>A0A1R1PU51</accession>
<evidence type="ECO:0000256" key="2">
    <source>
        <dbReference type="ARBA" id="ARBA00022527"/>
    </source>
</evidence>
<comment type="similarity">
    <text evidence="10">Belongs to the protein kinase superfamily.</text>
</comment>
<evidence type="ECO:0000256" key="8">
    <source>
        <dbReference type="ARBA" id="ARBA00047454"/>
    </source>
</evidence>
<feature type="domain" description="AGC-kinase C-terminal" evidence="12">
    <location>
        <begin position="315"/>
        <end position="370"/>
    </location>
</feature>
<proteinExistence type="inferred from homology"/>
<dbReference type="Pfam" id="PF00069">
    <property type="entry name" value="Pkinase"/>
    <property type="match status" value="1"/>
</dbReference>
<evidence type="ECO:0000256" key="5">
    <source>
        <dbReference type="ARBA" id="ARBA00022777"/>
    </source>
</evidence>
<keyword evidence="4 9" id="KW-0547">Nucleotide-binding</keyword>
<evidence type="ECO:0000256" key="1">
    <source>
        <dbReference type="ARBA" id="ARBA00012444"/>
    </source>
</evidence>
<dbReference type="OrthoDB" id="63267at2759"/>
<dbReference type="InterPro" id="IPR000719">
    <property type="entry name" value="Prot_kinase_dom"/>
</dbReference>
<keyword evidence="2 10" id="KW-0723">Serine/threonine-protein kinase</keyword>
<protein>
    <recommendedName>
        <fullName evidence="1">cAMP-dependent protein kinase</fullName>
        <ecNumber evidence="1">2.7.11.11</ecNumber>
    </recommendedName>
</protein>
<dbReference type="InterPro" id="IPR011009">
    <property type="entry name" value="Kinase-like_dom_sf"/>
</dbReference>
<dbReference type="SMART" id="SM00133">
    <property type="entry name" value="S_TK_X"/>
    <property type="match status" value="1"/>
</dbReference>
<dbReference type="SMART" id="SM00220">
    <property type="entry name" value="S_TKc"/>
    <property type="match status" value="1"/>
</dbReference>
<dbReference type="PANTHER" id="PTHR24353:SF153">
    <property type="entry name" value="CAMP-DEPENDENT PROTEIN KINASE CATALYTIC SUBUNIT 1"/>
    <property type="match status" value="1"/>
</dbReference>
<evidence type="ECO:0000259" key="12">
    <source>
        <dbReference type="PROSITE" id="PS51285"/>
    </source>
</evidence>